<keyword evidence="4" id="KW-1185">Reference proteome</keyword>
<feature type="domain" description="YqgU-like 6-bladed beta-propeller" evidence="2">
    <location>
        <begin position="97"/>
        <end position="361"/>
    </location>
</feature>
<organism evidence="3 4">
    <name type="scientific">Robertmurraya mangrovi</name>
    <dbReference type="NCBI Taxonomy" id="3098077"/>
    <lineage>
        <taxon>Bacteria</taxon>
        <taxon>Bacillati</taxon>
        <taxon>Bacillota</taxon>
        <taxon>Bacilli</taxon>
        <taxon>Bacillales</taxon>
        <taxon>Bacillaceae</taxon>
        <taxon>Robertmurraya</taxon>
    </lineage>
</organism>
<name>A0ABU5IV34_9BACI</name>
<protein>
    <recommendedName>
        <fullName evidence="2">YqgU-like 6-bladed beta-propeller domain-containing protein</fullName>
    </recommendedName>
</protein>
<dbReference type="EMBL" id="JAXOFX010000002">
    <property type="protein sequence ID" value="MDZ5471007.1"/>
    <property type="molecule type" value="Genomic_DNA"/>
</dbReference>
<dbReference type="RefSeq" id="WP_322445086.1">
    <property type="nucleotide sequence ID" value="NZ_JAXOFX010000002.1"/>
</dbReference>
<proteinExistence type="predicted"/>
<dbReference type="InterPro" id="IPR048421">
    <property type="entry name" value="YqgU_beta-prop"/>
</dbReference>
<geneLocation type="plasmid" evidence="3">
    <name>unnamed</name>
</geneLocation>
<accession>A0ABU5IV34</accession>
<reference evidence="3 4" key="1">
    <citation type="submission" date="2023-11" db="EMBL/GenBank/DDBJ databases">
        <title>Bacillus jintuensis, isolated from a mudflat on the Beibu Gulf coast.</title>
        <authorList>
            <person name="Li M."/>
        </authorList>
    </citation>
    <scope>NUCLEOTIDE SEQUENCE [LARGE SCALE GENOMIC DNA]</scope>
    <source>
        <strain evidence="3 4">31A1R</strain>
        <plasmid evidence="3">unnamed</plasmid>
    </source>
</reference>
<evidence type="ECO:0000256" key="1">
    <source>
        <dbReference type="SAM" id="Phobius"/>
    </source>
</evidence>
<dbReference type="SUPFAM" id="SSF82171">
    <property type="entry name" value="DPP6 N-terminal domain-like"/>
    <property type="match status" value="1"/>
</dbReference>
<evidence type="ECO:0000259" key="2">
    <source>
        <dbReference type="Pfam" id="PF21101"/>
    </source>
</evidence>
<keyword evidence="1" id="KW-0472">Membrane</keyword>
<sequence>MLNSRSIYICYFCLFLLVTSFVLNGCNNIKEAKPVPISKHEAPPTKEDIPITFLGHHFILPIKIPEGRFYSTSGWIDEQTILYITETGPSTNVYTYNFHNGVSQQLFKSDAPIVNVMISPQKKYILIHSSPNNFEATLTVLNIQGEKMMTQSIESTELAIEWNPFNEDILLVSSFTEDWSFYTYKMNLSEQKLDEVFLTQPFAYWLNEEELVYLDWDEESPSLFAPVKKLNLITNEENELFPKIFQIAMIGHKLLTIQVDENNTDQSINTIYSSALKEIRSFTLPQLSTYSGWLVPNYDYIETEEKLLTFAPLTSGSIDSYRGGYQLILKSLQSEDQEILFENLNNERLSCSPSGKYCLYGNYLDSILDLNEKNILKLIKE</sequence>
<keyword evidence="3" id="KW-0614">Plasmid</keyword>
<keyword evidence="1" id="KW-1133">Transmembrane helix</keyword>
<gene>
    <name evidence="3" type="ORF">SM124_04490</name>
</gene>
<comment type="caution">
    <text evidence="3">The sequence shown here is derived from an EMBL/GenBank/DDBJ whole genome shotgun (WGS) entry which is preliminary data.</text>
</comment>
<evidence type="ECO:0000313" key="3">
    <source>
        <dbReference type="EMBL" id="MDZ5471007.1"/>
    </source>
</evidence>
<evidence type="ECO:0000313" key="4">
    <source>
        <dbReference type="Proteomes" id="UP001290455"/>
    </source>
</evidence>
<dbReference type="Pfam" id="PF21101">
    <property type="entry name" value="YqgU"/>
    <property type="match status" value="1"/>
</dbReference>
<feature type="transmembrane region" description="Helical" evidence="1">
    <location>
        <begin position="6"/>
        <end position="23"/>
    </location>
</feature>
<dbReference type="Proteomes" id="UP001290455">
    <property type="component" value="Unassembled WGS sequence"/>
</dbReference>
<keyword evidence="1" id="KW-0812">Transmembrane</keyword>